<evidence type="ECO:0000313" key="3">
    <source>
        <dbReference type="Proteomes" id="UP000288361"/>
    </source>
</evidence>
<dbReference type="AlphaFoldDB" id="A0A432YXE6"/>
<name>A0A432YXE6_9GAMM</name>
<sequence length="330" mass="37115">MNQQDVFDIVVKHSIYVQRFGGGLSSRVLKALSELDGKTSKTLKAMYYDAVRTRNAQPLLSALKDLFDVEFNTALNIYLDELQVLAETEVEFNSKVLSAKVAANLSMPSAAAIAAAPQLGSKTAKELFETMRTAHWRSVRSTIIQGIEDDLTTDEIVRKVVGRQSKRGVSGLAGKYRKDIKTTVLTAANAISNEARMSLYRANTDVVDRVRYVAVLDGRTTAVCRSRDGKEYDLVNAPKLPAHYRCRSTLIPMFAQDRQLDGKRASIDGPVDANTTYESWLRRQDKDFIYDVLGRTKGDLFINRKLRLDQFIDNSGKEYTINQLRQIYNL</sequence>
<evidence type="ECO:0000259" key="1">
    <source>
        <dbReference type="Pfam" id="PF04233"/>
    </source>
</evidence>
<accession>A0A432YXE6</accession>
<protein>
    <recommendedName>
        <fullName evidence="1">Phage head morphogenesis domain-containing protein</fullName>
    </recommendedName>
</protein>
<reference evidence="2 3" key="1">
    <citation type="journal article" date="2011" name="Front. Microbiol.">
        <title>Genomic signatures of strain selection and enhancement in Bacillus atrophaeus var. globigii, a historical biowarfare simulant.</title>
        <authorList>
            <person name="Gibbons H.S."/>
            <person name="Broomall S.M."/>
            <person name="McNew L.A."/>
            <person name="Daligault H."/>
            <person name="Chapman C."/>
            <person name="Bruce D."/>
            <person name="Karavis M."/>
            <person name="Krepps M."/>
            <person name="McGregor P.A."/>
            <person name="Hong C."/>
            <person name="Park K.H."/>
            <person name="Akmal A."/>
            <person name="Feldman A."/>
            <person name="Lin J.S."/>
            <person name="Chang W.E."/>
            <person name="Higgs B.W."/>
            <person name="Demirev P."/>
            <person name="Lindquist J."/>
            <person name="Liem A."/>
            <person name="Fochler E."/>
            <person name="Read T.D."/>
            <person name="Tapia R."/>
            <person name="Johnson S."/>
            <person name="Bishop-Lilly K.A."/>
            <person name="Detter C."/>
            <person name="Han C."/>
            <person name="Sozhamannan S."/>
            <person name="Rosenzweig C.N."/>
            <person name="Skowronski E.W."/>
        </authorList>
    </citation>
    <scope>NUCLEOTIDE SEQUENCE [LARGE SCALE GENOMIC DNA]</scope>
    <source>
        <strain evidence="2 3">TPS4-2</strain>
    </source>
</reference>
<comment type="caution">
    <text evidence="2">The sequence shown here is derived from an EMBL/GenBank/DDBJ whole genome shotgun (WGS) entry which is preliminary data.</text>
</comment>
<dbReference type="Pfam" id="PF04233">
    <property type="entry name" value="Phage_Mu_F"/>
    <property type="match status" value="1"/>
</dbReference>
<gene>
    <name evidence="2" type="ORF">CWI73_03845</name>
</gene>
<dbReference type="RefSeq" id="WP_126751624.1">
    <property type="nucleotide sequence ID" value="NZ_JBHUMT010000016.1"/>
</dbReference>
<evidence type="ECO:0000313" key="2">
    <source>
        <dbReference type="EMBL" id="RUO67999.1"/>
    </source>
</evidence>
<dbReference type="NCBIfam" id="TIGR01641">
    <property type="entry name" value="phageSPP1_gp7"/>
    <property type="match status" value="1"/>
</dbReference>
<organism evidence="2 3">
    <name type="scientific">Idiomarina piscisalsi</name>
    <dbReference type="NCBI Taxonomy" id="1096243"/>
    <lineage>
        <taxon>Bacteria</taxon>
        <taxon>Pseudomonadati</taxon>
        <taxon>Pseudomonadota</taxon>
        <taxon>Gammaproteobacteria</taxon>
        <taxon>Alteromonadales</taxon>
        <taxon>Idiomarinaceae</taxon>
        <taxon>Idiomarina</taxon>
    </lineage>
</organism>
<dbReference type="EMBL" id="PIQA01000001">
    <property type="protein sequence ID" value="RUO67999.1"/>
    <property type="molecule type" value="Genomic_DNA"/>
</dbReference>
<feature type="domain" description="Phage head morphogenesis" evidence="1">
    <location>
        <begin position="139"/>
        <end position="251"/>
    </location>
</feature>
<proteinExistence type="predicted"/>
<dbReference type="Proteomes" id="UP000288361">
    <property type="component" value="Unassembled WGS sequence"/>
</dbReference>
<dbReference type="InterPro" id="IPR006528">
    <property type="entry name" value="Phage_head_morphogenesis_dom"/>
</dbReference>